<dbReference type="InterPro" id="IPR051682">
    <property type="entry name" value="Mito_Persulfide_Diox"/>
</dbReference>
<dbReference type="Pfam" id="PF00753">
    <property type="entry name" value="Lactamase_B"/>
    <property type="match status" value="1"/>
</dbReference>
<dbReference type="SMART" id="SM00849">
    <property type="entry name" value="Lactamase_B"/>
    <property type="match status" value="1"/>
</dbReference>
<dbReference type="SMART" id="SM00450">
    <property type="entry name" value="RHOD"/>
    <property type="match status" value="1"/>
</dbReference>
<dbReference type="PANTHER" id="PTHR43084:SF1">
    <property type="entry name" value="PERSULFIDE DIOXYGENASE ETHE1, MITOCHONDRIAL"/>
    <property type="match status" value="1"/>
</dbReference>
<reference evidence="3 4" key="1">
    <citation type="journal article" date="2020" name="Nature">
        <title>Isolation of an archaeon at the prokaryote-eukaryote interface.</title>
        <authorList>
            <person name="Imachi H."/>
            <person name="Nobu M.K."/>
            <person name="Nakahara N."/>
            <person name="Morono Y."/>
            <person name="Ogawara M."/>
            <person name="Takaki Y."/>
            <person name="Takano Y."/>
            <person name="Uematsu K."/>
            <person name="Ikuta T."/>
            <person name="Ito M."/>
            <person name="Matsui Y."/>
            <person name="Miyazaki M."/>
            <person name="Murata K."/>
            <person name="Saito Y."/>
            <person name="Sakai S."/>
            <person name="Song C."/>
            <person name="Tasumi E."/>
            <person name="Yamanaka Y."/>
            <person name="Yamaguchi T."/>
            <person name="Kamagata Y."/>
            <person name="Tamaki H."/>
            <person name="Takai K."/>
        </authorList>
    </citation>
    <scope>NUCLEOTIDE SEQUENCE [LARGE SCALE GENOMIC DNA]</scope>
    <source>
        <strain evidence="3 4">MK-D1</strain>
    </source>
</reference>
<dbReference type="CDD" id="cd00158">
    <property type="entry name" value="RHOD"/>
    <property type="match status" value="1"/>
</dbReference>
<dbReference type="KEGG" id="psyt:DSAG12_03204"/>
<dbReference type="RefSeq" id="WP_147664266.1">
    <property type="nucleotide sequence ID" value="NZ_CP042905.2"/>
</dbReference>
<dbReference type="Proteomes" id="UP000321408">
    <property type="component" value="Chromosome"/>
</dbReference>
<dbReference type="InterPro" id="IPR044528">
    <property type="entry name" value="POD-like_MBL-fold"/>
</dbReference>
<accession>A0A5B9DEE4</accession>
<proteinExistence type="predicted"/>
<dbReference type="GO" id="GO:0046872">
    <property type="term" value="F:metal ion binding"/>
    <property type="evidence" value="ECO:0007669"/>
    <property type="project" value="UniProtKB-KW"/>
</dbReference>
<reference evidence="3 4" key="2">
    <citation type="journal article" date="2024" name="Int. J. Syst. Evol. Microbiol.">
        <title>Promethearchaeum syntrophicum gen. nov., sp. nov., an anaerobic, obligately syntrophic archaeon, the first isolate of the lineage 'Asgard' archaea, and proposal of the new archaeal phylum Promethearchaeota phyl. nov. and kingdom Promethearchaeati regn. nov.</title>
        <authorList>
            <person name="Imachi H."/>
            <person name="Nobu M.K."/>
            <person name="Kato S."/>
            <person name="Takaki Y."/>
            <person name="Miyazaki M."/>
            <person name="Miyata M."/>
            <person name="Ogawara M."/>
            <person name="Saito Y."/>
            <person name="Sakai S."/>
            <person name="Tahara Y.O."/>
            <person name="Takano Y."/>
            <person name="Tasumi E."/>
            <person name="Uematsu K."/>
            <person name="Yoshimura T."/>
            <person name="Itoh T."/>
            <person name="Ohkuma M."/>
            <person name="Takai K."/>
        </authorList>
    </citation>
    <scope>NUCLEOTIDE SEQUENCE [LARGE SCALE GENOMIC DNA]</scope>
    <source>
        <strain evidence="3 4">MK-D1</strain>
    </source>
</reference>
<dbReference type="PROSITE" id="PS50206">
    <property type="entry name" value="RHODANESE_3"/>
    <property type="match status" value="1"/>
</dbReference>
<protein>
    <submittedName>
        <fullName evidence="3">MBL fold metallo-hydrolase</fullName>
    </submittedName>
</protein>
<dbReference type="PANTHER" id="PTHR43084">
    <property type="entry name" value="PERSULFIDE DIOXYGENASE ETHE1"/>
    <property type="match status" value="1"/>
</dbReference>
<dbReference type="InterPro" id="IPR036866">
    <property type="entry name" value="RibonucZ/Hydroxyglut_hydro"/>
</dbReference>
<evidence type="ECO:0000256" key="1">
    <source>
        <dbReference type="ARBA" id="ARBA00022723"/>
    </source>
</evidence>
<dbReference type="SUPFAM" id="SSF52821">
    <property type="entry name" value="Rhodanese/Cell cycle control phosphatase"/>
    <property type="match status" value="1"/>
</dbReference>
<gene>
    <name evidence="3" type="ORF">DSAG12_03204</name>
</gene>
<evidence type="ECO:0000313" key="4">
    <source>
        <dbReference type="Proteomes" id="UP000321408"/>
    </source>
</evidence>
<dbReference type="GO" id="GO:0016787">
    <property type="term" value="F:hydrolase activity"/>
    <property type="evidence" value="ECO:0007669"/>
    <property type="project" value="UniProtKB-KW"/>
</dbReference>
<dbReference type="InterPro" id="IPR001279">
    <property type="entry name" value="Metallo-B-lactamas"/>
</dbReference>
<dbReference type="InterPro" id="IPR001763">
    <property type="entry name" value="Rhodanese-like_dom"/>
</dbReference>
<dbReference type="GO" id="GO:0006749">
    <property type="term" value="P:glutathione metabolic process"/>
    <property type="evidence" value="ECO:0007669"/>
    <property type="project" value="InterPro"/>
</dbReference>
<dbReference type="GeneID" id="41331174"/>
<feature type="domain" description="Rhodanese" evidence="2">
    <location>
        <begin position="272"/>
        <end position="359"/>
    </location>
</feature>
<dbReference type="Gene3D" id="3.60.15.10">
    <property type="entry name" value="Ribonuclease Z/Hydroxyacylglutathione hydrolase-like"/>
    <property type="match status" value="1"/>
</dbReference>
<dbReference type="InterPro" id="IPR036873">
    <property type="entry name" value="Rhodanese-like_dom_sf"/>
</dbReference>
<dbReference type="OrthoDB" id="197151at2157"/>
<dbReference type="CDD" id="cd07724">
    <property type="entry name" value="POD-like_MBL-fold"/>
    <property type="match status" value="1"/>
</dbReference>
<keyword evidence="1" id="KW-0479">Metal-binding</keyword>
<evidence type="ECO:0000259" key="2">
    <source>
        <dbReference type="PROSITE" id="PS50206"/>
    </source>
</evidence>
<dbReference type="EMBL" id="CP042905">
    <property type="protein sequence ID" value="QEE17371.1"/>
    <property type="molecule type" value="Genomic_DNA"/>
</dbReference>
<dbReference type="Pfam" id="PF00581">
    <property type="entry name" value="Rhodanese"/>
    <property type="match status" value="1"/>
</dbReference>
<dbReference type="Gene3D" id="3.40.250.10">
    <property type="entry name" value="Rhodanese-like domain"/>
    <property type="match status" value="1"/>
</dbReference>
<evidence type="ECO:0000313" key="3">
    <source>
        <dbReference type="EMBL" id="QEE17371.1"/>
    </source>
</evidence>
<name>A0A5B9DEE4_9ARCH</name>
<keyword evidence="4" id="KW-1185">Reference proteome</keyword>
<organism evidence="3 4">
    <name type="scientific">Promethearchaeum syntrophicum</name>
    <dbReference type="NCBI Taxonomy" id="2594042"/>
    <lineage>
        <taxon>Archaea</taxon>
        <taxon>Promethearchaeati</taxon>
        <taxon>Promethearchaeota</taxon>
        <taxon>Promethearchaeia</taxon>
        <taxon>Promethearchaeales</taxon>
        <taxon>Promethearchaeaceae</taxon>
        <taxon>Promethearchaeum</taxon>
    </lineage>
</organism>
<sequence>MSDYYFKQINPEHTCKAYLFGPVNSKSVAIVDPELEHIDEYLDLLRKENFTLKYIIDTHTHADHLSGAAALKEESDAKLIMHKKAPAKCVSIRVSNGDELDFEGLNIKFIETPGHTKDSISIILPGKILTGDSLFLDDGGAGRDDLPGGSSELHWETFQKFLSLPEDLIVFPAHDYRDRKPSSLKKQKESNPFLKPRTKEEYVEFLLDLQLGPAEWMKDVLKANYECTTDPKAAWVPIDSPSCEVMGTLQPGVEEQQVNNILPRKLQEKLDNKEDFVFIDVRGISELHGKLGKVVEAINIPLTSIMNDVGQMNKYINKSIVAICGGGKRSIIAAKMLKKSGFKNPLYVEGGIRAWRKIK</sequence>
<dbReference type="GO" id="GO:0070813">
    <property type="term" value="P:hydrogen sulfide metabolic process"/>
    <property type="evidence" value="ECO:0007669"/>
    <property type="project" value="TreeGrafter"/>
</dbReference>
<dbReference type="AlphaFoldDB" id="A0A5B9DEE4"/>
<dbReference type="GO" id="GO:0050313">
    <property type="term" value="F:sulfur dioxygenase activity"/>
    <property type="evidence" value="ECO:0007669"/>
    <property type="project" value="InterPro"/>
</dbReference>
<dbReference type="SUPFAM" id="SSF56281">
    <property type="entry name" value="Metallo-hydrolase/oxidoreductase"/>
    <property type="match status" value="1"/>
</dbReference>